<dbReference type="Gene3D" id="1.10.1220.10">
    <property type="entry name" value="Met repressor-like"/>
    <property type="match status" value="1"/>
</dbReference>
<dbReference type="InterPro" id="IPR010985">
    <property type="entry name" value="Ribbon_hlx_hlx"/>
</dbReference>
<dbReference type="InterPro" id="IPR013321">
    <property type="entry name" value="Arc_rbn_hlx_hlx"/>
</dbReference>
<name>A0ABU7VB09_9MICO</name>
<protein>
    <recommendedName>
        <fullName evidence="3">Ribbon-helix-helix protein CopG domain-containing protein</fullName>
    </recommendedName>
</protein>
<dbReference type="Proteomes" id="UP001351900">
    <property type="component" value="Unassembled WGS sequence"/>
</dbReference>
<sequence length="109" mass="11654">MSESVSGQSANSLGYGPVKTLAVRLSESTRAQLDIIAQLNDRTVTDEIRLALEAWIEKTKSDPSVLERAQAVRDEIERDAAVRRDAIAAIFDTGTPGAKTAAAKRPASS</sequence>
<gene>
    <name evidence="1" type="ORF">V2V91_13870</name>
</gene>
<dbReference type="EMBL" id="JAZHOV010000008">
    <property type="protein sequence ID" value="MEF2256211.1"/>
    <property type="molecule type" value="Genomic_DNA"/>
</dbReference>
<evidence type="ECO:0000313" key="1">
    <source>
        <dbReference type="EMBL" id="MEF2256211.1"/>
    </source>
</evidence>
<dbReference type="RefSeq" id="WP_331792292.1">
    <property type="nucleotide sequence ID" value="NZ_BAAAUO010000001.1"/>
</dbReference>
<evidence type="ECO:0000313" key="2">
    <source>
        <dbReference type="Proteomes" id="UP001351900"/>
    </source>
</evidence>
<reference evidence="1 2" key="1">
    <citation type="submission" date="2024-01" db="EMBL/GenBank/DDBJ databases">
        <title>the genome sequence of strain Microbacterium schleiferi NBRC 15075.</title>
        <authorList>
            <person name="Ding Y."/>
            <person name="Zhang G."/>
        </authorList>
    </citation>
    <scope>NUCLEOTIDE SEQUENCE [LARGE SCALE GENOMIC DNA]</scope>
    <source>
        <strain evidence="1 2">NBRC 15075</strain>
    </source>
</reference>
<proteinExistence type="predicted"/>
<keyword evidence="2" id="KW-1185">Reference proteome</keyword>
<organism evidence="1 2">
    <name type="scientific">Microbacterium schleiferi</name>
    <dbReference type="NCBI Taxonomy" id="69362"/>
    <lineage>
        <taxon>Bacteria</taxon>
        <taxon>Bacillati</taxon>
        <taxon>Actinomycetota</taxon>
        <taxon>Actinomycetes</taxon>
        <taxon>Micrococcales</taxon>
        <taxon>Microbacteriaceae</taxon>
        <taxon>Microbacterium</taxon>
    </lineage>
</organism>
<evidence type="ECO:0008006" key="3">
    <source>
        <dbReference type="Google" id="ProtNLM"/>
    </source>
</evidence>
<dbReference type="SUPFAM" id="SSF47598">
    <property type="entry name" value="Ribbon-helix-helix"/>
    <property type="match status" value="1"/>
</dbReference>
<accession>A0ABU7VB09</accession>
<comment type="caution">
    <text evidence="1">The sequence shown here is derived from an EMBL/GenBank/DDBJ whole genome shotgun (WGS) entry which is preliminary data.</text>
</comment>